<keyword evidence="7 8" id="KW-0349">Heme</keyword>
<dbReference type="PANTHER" id="PTHR46206">
    <property type="entry name" value="CYTOCHROME P450"/>
    <property type="match status" value="1"/>
</dbReference>
<evidence type="ECO:0000256" key="2">
    <source>
        <dbReference type="ARBA" id="ARBA00010617"/>
    </source>
</evidence>
<dbReference type="GO" id="GO:0020037">
    <property type="term" value="F:heme binding"/>
    <property type="evidence" value="ECO:0007669"/>
    <property type="project" value="InterPro"/>
</dbReference>
<evidence type="ECO:0000256" key="6">
    <source>
        <dbReference type="ARBA" id="ARBA00023033"/>
    </source>
</evidence>
<comment type="cofactor">
    <cofactor evidence="1 7">
        <name>heme</name>
        <dbReference type="ChEBI" id="CHEBI:30413"/>
    </cofactor>
</comment>
<dbReference type="Proteomes" id="UP000623467">
    <property type="component" value="Unassembled WGS sequence"/>
</dbReference>
<dbReference type="CDD" id="cd11041">
    <property type="entry name" value="CYP503A1-like"/>
    <property type="match status" value="1"/>
</dbReference>
<evidence type="ECO:0000313" key="10">
    <source>
        <dbReference type="Proteomes" id="UP000623467"/>
    </source>
</evidence>
<protein>
    <submittedName>
        <fullName evidence="9">Ent-kaurene oxidase</fullName>
    </submittedName>
</protein>
<dbReference type="EMBL" id="JACAZH010000033">
    <property type="protein sequence ID" value="KAF7337626.1"/>
    <property type="molecule type" value="Genomic_DNA"/>
</dbReference>
<keyword evidence="4 8" id="KW-0560">Oxidoreductase</keyword>
<dbReference type="OrthoDB" id="1844152at2759"/>
<dbReference type="GO" id="GO:0005506">
    <property type="term" value="F:iron ion binding"/>
    <property type="evidence" value="ECO:0007669"/>
    <property type="project" value="InterPro"/>
</dbReference>
<keyword evidence="5 7" id="KW-0408">Iron</keyword>
<proteinExistence type="inferred from homology"/>
<evidence type="ECO:0000256" key="7">
    <source>
        <dbReference type="PIRSR" id="PIRSR602403-1"/>
    </source>
</evidence>
<keyword evidence="10" id="KW-1185">Reference proteome</keyword>
<evidence type="ECO:0000256" key="8">
    <source>
        <dbReference type="RuleBase" id="RU000461"/>
    </source>
</evidence>
<organism evidence="9 10">
    <name type="scientific">Mycena sanguinolenta</name>
    <dbReference type="NCBI Taxonomy" id="230812"/>
    <lineage>
        <taxon>Eukaryota</taxon>
        <taxon>Fungi</taxon>
        <taxon>Dikarya</taxon>
        <taxon>Basidiomycota</taxon>
        <taxon>Agaricomycotina</taxon>
        <taxon>Agaricomycetes</taxon>
        <taxon>Agaricomycetidae</taxon>
        <taxon>Agaricales</taxon>
        <taxon>Marasmiineae</taxon>
        <taxon>Mycenaceae</taxon>
        <taxon>Mycena</taxon>
    </lineage>
</organism>
<sequence length="517" mass="57134">MQVETLFAVPVVLVASVFYLTHNRTGLPRVGKSGPLGFILTALKSITSFADLIDEGLNKYGGKPFVVPTMAGSLIMVGTENVDLIKSSDDTAINQPIFVDEALQLTHTMNSRQQGLPYQAAVIRTDMTRAISAFIPEVLEETRLAMSEVFALPFDKNSTTLPLFHTMTHLVARISNRAMLGTSICRQEQYLHDVIRFAETLTIYAQLLTWFPRSLRRYPPPPLSNDANFELSTRSPVYFLLSSAFGGPKEPARAIIPHLKTLLAEREQGLESAKTITDFLINLAPPEEIADVKLLAMRVLNVNFGSIHTSSIFGTHALFHLATLSESELDAIRHEIVEALESEGGYNKASLAKMRILDSTLREVGRFYALSSVGLNRVLIKPASLVDGTLIPSGYNIAVPLKPIHFDENVYPEPYKFDCFRFSKLRASEHSGVKYGFTTVEKDFVPFGLGKHACPGRFFASMELKIMISHLLLNYDLSLPDGAREAPKPLLFNSGVIPDTKACVVLKHRVGQAGQDL</sequence>
<evidence type="ECO:0000256" key="3">
    <source>
        <dbReference type="ARBA" id="ARBA00022723"/>
    </source>
</evidence>
<evidence type="ECO:0000256" key="5">
    <source>
        <dbReference type="ARBA" id="ARBA00023004"/>
    </source>
</evidence>
<evidence type="ECO:0000256" key="1">
    <source>
        <dbReference type="ARBA" id="ARBA00001971"/>
    </source>
</evidence>
<dbReference type="PANTHER" id="PTHR46206:SF1">
    <property type="entry name" value="P450, PUTATIVE (EUROFUNG)-RELATED"/>
    <property type="match status" value="1"/>
</dbReference>
<dbReference type="AlphaFoldDB" id="A0A8H6XBL4"/>
<dbReference type="PROSITE" id="PS00086">
    <property type="entry name" value="CYTOCHROME_P450"/>
    <property type="match status" value="1"/>
</dbReference>
<dbReference type="GO" id="GO:0016705">
    <property type="term" value="F:oxidoreductase activity, acting on paired donors, with incorporation or reduction of molecular oxygen"/>
    <property type="evidence" value="ECO:0007669"/>
    <property type="project" value="InterPro"/>
</dbReference>
<keyword evidence="3 7" id="KW-0479">Metal-binding</keyword>
<dbReference type="Gene3D" id="1.10.630.10">
    <property type="entry name" value="Cytochrome P450"/>
    <property type="match status" value="1"/>
</dbReference>
<accession>A0A8H6XBL4</accession>
<evidence type="ECO:0000313" key="9">
    <source>
        <dbReference type="EMBL" id="KAF7337626.1"/>
    </source>
</evidence>
<name>A0A8H6XBL4_9AGAR</name>
<feature type="binding site" description="axial binding residue" evidence="7">
    <location>
        <position position="454"/>
    </location>
    <ligand>
        <name>heme</name>
        <dbReference type="ChEBI" id="CHEBI:30413"/>
    </ligand>
    <ligandPart>
        <name>Fe</name>
        <dbReference type="ChEBI" id="CHEBI:18248"/>
    </ligandPart>
</feature>
<dbReference type="InterPro" id="IPR001128">
    <property type="entry name" value="Cyt_P450"/>
</dbReference>
<dbReference type="GO" id="GO:0004497">
    <property type="term" value="F:monooxygenase activity"/>
    <property type="evidence" value="ECO:0007669"/>
    <property type="project" value="UniProtKB-KW"/>
</dbReference>
<reference evidence="9" key="1">
    <citation type="submission" date="2020-05" db="EMBL/GenBank/DDBJ databases">
        <title>Mycena genomes resolve the evolution of fungal bioluminescence.</title>
        <authorList>
            <person name="Tsai I.J."/>
        </authorList>
    </citation>
    <scope>NUCLEOTIDE SEQUENCE</scope>
    <source>
        <strain evidence="9">160909Yilan</strain>
    </source>
</reference>
<dbReference type="InterPro" id="IPR017972">
    <property type="entry name" value="Cyt_P450_CS"/>
</dbReference>
<dbReference type="SUPFAM" id="SSF48264">
    <property type="entry name" value="Cytochrome P450"/>
    <property type="match status" value="1"/>
</dbReference>
<dbReference type="InterPro" id="IPR036396">
    <property type="entry name" value="Cyt_P450_sf"/>
</dbReference>
<comment type="similarity">
    <text evidence="2 8">Belongs to the cytochrome P450 family.</text>
</comment>
<dbReference type="InterPro" id="IPR002403">
    <property type="entry name" value="Cyt_P450_E_grp-IV"/>
</dbReference>
<evidence type="ECO:0000256" key="4">
    <source>
        <dbReference type="ARBA" id="ARBA00023002"/>
    </source>
</evidence>
<keyword evidence="6 8" id="KW-0503">Monooxygenase</keyword>
<dbReference type="PRINTS" id="PR00465">
    <property type="entry name" value="EP450IV"/>
</dbReference>
<gene>
    <name evidence="9" type="ORF">MSAN_02235900</name>
</gene>
<comment type="caution">
    <text evidence="9">The sequence shown here is derived from an EMBL/GenBank/DDBJ whole genome shotgun (WGS) entry which is preliminary data.</text>
</comment>
<dbReference type="Pfam" id="PF00067">
    <property type="entry name" value="p450"/>
    <property type="match status" value="1"/>
</dbReference>